<dbReference type="OrthoDB" id="5495294at2"/>
<evidence type="ECO:0000313" key="2">
    <source>
        <dbReference type="EMBL" id="EAU62963.1"/>
    </source>
</evidence>
<reference evidence="2 4" key="1">
    <citation type="submission" date="2006-04" db="EMBL/GenBank/DDBJ databases">
        <authorList>
            <person name="Nierman W.C."/>
        </authorList>
    </citation>
    <scope>NUCLEOTIDE SEQUENCE [LARGE SCALE GENOMIC DNA]</scope>
    <source>
        <strain evidence="2 4">DW4/3-1</strain>
    </source>
</reference>
<evidence type="ECO:0000313" key="1">
    <source>
        <dbReference type="EMBL" id="ADO70948.1"/>
    </source>
</evidence>
<sequence>MFVHRIWAVVVLLLLPGEGWTEDLTEPQARSEVLSSPVALRPRSRWAYLLRLEATALALIPKQGTEEGEGFVQLEPMVVLDGGETFGLNLGAPVRLRLWGGGKGDPLVRKEDWDTLSDWGQLIRLLNLGSDASPVSLWAGSLDSYSLLSGHLVRRYSNRGNPDDHPAGAVLTGSVGPLYTEAFVSDVLGARLAGAEVEVDVQHVLSGRPEEPGRYTLALSAVHDWARAGGAARPVTLAHVDGTAVVGVRRGQDSGFEAEVFAGWGGRPGDGGAWGAVAGVGADAVSPTLDLQARLEVRRQQGGFRQGYFGPDYELARFRVAGNSGVPLAEDAFPKGYSAFGEVIVAWDAVYLGDLVQRHLRCSVSAEAFTWGRVDADMRLTAQLFRRNVEVAFRGLAVGMRQPGARYLTSGEVRWRFLGGKLFALGQGGTLLYPEAEGGLRPGAFASVGMGVDNVR</sequence>
<dbReference type="Proteomes" id="UP000032702">
    <property type="component" value="Unassembled WGS sequence"/>
</dbReference>
<protein>
    <submittedName>
        <fullName evidence="1">Conserved uncharacterized protein</fullName>
    </submittedName>
</protein>
<dbReference type="AlphaFoldDB" id="Q08R47"/>
<proteinExistence type="predicted"/>
<organism evidence="2 4">
    <name type="scientific">Stigmatella aurantiaca (strain DW4/3-1)</name>
    <dbReference type="NCBI Taxonomy" id="378806"/>
    <lineage>
        <taxon>Bacteria</taxon>
        <taxon>Pseudomonadati</taxon>
        <taxon>Myxococcota</taxon>
        <taxon>Myxococcia</taxon>
        <taxon>Myxococcales</taxon>
        <taxon>Cystobacterineae</taxon>
        <taxon>Archangiaceae</taxon>
        <taxon>Stigmatella</taxon>
    </lineage>
</organism>
<evidence type="ECO:0000313" key="4">
    <source>
        <dbReference type="Proteomes" id="UP000032702"/>
    </source>
</evidence>
<dbReference type="PATRIC" id="fig|378806.16.peg.1814"/>
<dbReference type="HOGENOM" id="CLU_599791_0_0_7"/>
<dbReference type="Proteomes" id="UP000001351">
    <property type="component" value="Chromosome"/>
</dbReference>
<dbReference type="EMBL" id="AAMD01000192">
    <property type="protein sequence ID" value="EAU62963.1"/>
    <property type="molecule type" value="Genomic_DNA"/>
</dbReference>
<dbReference type="RefSeq" id="WP_002618357.1">
    <property type="nucleotide sequence ID" value="NC_014623.1"/>
</dbReference>
<evidence type="ECO:0000313" key="3">
    <source>
        <dbReference type="Proteomes" id="UP000001351"/>
    </source>
</evidence>
<reference evidence="1 3" key="2">
    <citation type="journal article" date="2011" name="Mol. Biol. Evol.">
        <title>Comparative genomic analysis of fruiting body formation in Myxococcales.</title>
        <authorList>
            <person name="Huntley S."/>
            <person name="Hamann N."/>
            <person name="Wegener-Feldbrugge S."/>
            <person name="Treuner-Lange A."/>
            <person name="Kube M."/>
            <person name="Reinhardt R."/>
            <person name="Klages S."/>
            <person name="Muller R."/>
            <person name="Ronning C.M."/>
            <person name="Nierman W.C."/>
            <person name="Sogaard-Andersen L."/>
        </authorList>
    </citation>
    <scope>NUCLEOTIDE SEQUENCE [LARGE SCALE GENOMIC DNA]</scope>
    <source>
        <strain evidence="1 3">DW4/3-1</strain>
    </source>
</reference>
<dbReference type="STRING" id="378806.STAUR_3156"/>
<dbReference type="KEGG" id="sur:STAUR_3156"/>
<accession>Q08R47</accession>
<keyword evidence="3" id="KW-1185">Reference proteome</keyword>
<name>Q08R47_STIAD</name>
<gene>
    <name evidence="1" type="ordered locus">STAUR_3156</name>
    <name evidence="2" type="ORF">STIAU_4486</name>
</gene>
<dbReference type="EMBL" id="CP002271">
    <property type="protein sequence ID" value="ADO70948.1"/>
    <property type="molecule type" value="Genomic_DNA"/>
</dbReference>